<reference evidence="1" key="1">
    <citation type="submission" date="2023-10" db="EMBL/GenBank/DDBJ databases">
        <title>Amphibacter perezi, gen. nov., sp. nov. a novel taxa of the family Comamonadaceae, class Betaproteobacteria isolated from the skin microbiota of Pelophylax perezi from different populations.</title>
        <authorList>
            <person name="Costa S."/>
            <person name="Proenca D.N."/>
            <person name="Lopes I."/>
            <person name="Morais P.V."/>
        </authorList>
    </citation>
    <scope>NUCLEOTIDE SEQUENCE</scope>
    <source>
        <strain evidence="1">SL12-8</strain>
    </source>
</reference>
<dbReference type="Proteomes" id="UP001364695">
    <property type="component" value="Unassembled WGS sequence"/>
</dbReference>
<dbReference type="EMBL" id="JAWDIE010000004">
    <property type="protein sequence ID" value="MEJ7137544.1"/>
    <property type="molecule type" value="Genomic_DNA"/>
</dbReference>
<name>A0ACC6NZY3_9BURK</name>
<keyword evidence="2" id="KW-1185">Reference proteome</keyword>
<proteinExistence type="predicted"/>
<evidence type="ECO:0000313" key="1">
    <source>
        <dbReference type="EMBL" id="MEJ7137544.1"/>
    </source>
</evidence>
<gene>
    <name evidence="1" type="ORF">RV045_03745</name>
</gene>
<comment type="caution">
    <text evidence="1">The sequence shown here is derived from an EMBL/GenBank/DDBJ whole genome shotgun (WGS) entry which is preliminary data.</text>
</comment>
<protein>
    <submittedName>
        <fullName evidence="1">Biotin-dependent carboxyltransferase family protein</fullName>
    </submittedName>
</protein>
<organism evidence="1 2">
    <name type="scientific">Amphibiibacter pelophylacis</name>
    <dbReference type="NCBI Taxonomy" id="1799477"/>
    <lineage>
        <taxon>Bacteria</taxon>
        <taxon>Pseudomonadati</taxon>
        <taxon>Pseudomonadota</taxon>
        <taxon>Betaproteobacteria</taxon>
        <taxon>Burkholderiales</taxon>
        <taxon>Sphaerotilaceae</taxon>
        <taxon>Amphibiibacter</taxon>
    </lineage>
</organism>
<accession>A0ACC6NZY3</accession>
<evidence type="ECO:0000313" key="2">
    <source>
        <dbReference type="Proteomes" id="UP001364695"/>
    </source>
</evidence>
<sequence>MAIEIIKPGLATTVQDAGRPGYYHLGIPLSGAMDQENYQQANALVGNPDGAAVLECTLMAPELRFDAPALVALTGAQCVPRLNGAEVPLYTSFAVQAGDTLAFDFFRLGARLYIAVAGGIAVPEVLGSRSTYGLGAFGGLDGRRLQAGDVLPVGQPSPAARPGRTLDAALRLPLSKAVELRVLPGLYFHRLQDESVQSFFADTWRVAPEADRIGYRFKGGTPLKFHERTPPFGAGSDPSNIVDAGYPYGSIQVPAGKEPIILHRDAVSGGGYAMVGTVISADMDLIAQMQPNHTARFVRVDMAQALAARAERRARLERQRAALG</sequence>